<proteinExistence type="inferred from homology"/>
<evidence type="ECO:0000256" key="1">
    <source>
        <dbReference type="ARBA" id="ARBA00004141"/>
    </source>
</evidence>
<comment type="similarity">
    <text evidence="8">Belongs to the sodium:neurotransmitter symporter (SNF) (TC 2.A.22) family.</text>
</comment>
<dbReference type="GO" id="GO:0005332">
    <property type="term" value="F:gamma-aminobutyric acid:sodium:chloride symporter activity"/>
    <property type="evidence" value="ECO:0007669"/>
    <property type="project" value="InterPro"/>
</dbReference>
<evidence type="ECO:0000313" key="11">
    <source>
        <dbReference type="Ensembl" id="ENSPREP00000011964.1"/>
    </source>
</evidence>
<evidence type="ECO:0000256" key="7">
    <source>
        <dbReference type="PIRSR" id="PIRSR600175-2"/>
    </source>
</evidence>
<feature type="binding site" evidence="6">
    <location>
        <position position="57"/>
    </location>
    <ligand>
        <name>Na(+)</name>
        <dbReference type="ChEBI" id="CHEBI:29101"/>
        <label>1</label>
    </ligand>
</feature>
<evidence type="ECO:0000256" key="10">
    <source>
        <dbReference type="SAM" id="Phobius"/>
    </source>
</evidence>
<feature type="disulfide bond" evidence="7">
    <location>
        <begin position="162"/>
        <end position="171"/>
    </location>
</feature>
<feature type="binding site" evidence="6">
    <location>
        <position position="59"/>
    </location>
    <ligand>
        <name>Na(+)</name>
        <dbReference type="ChEBI" id="CHEBI:29101"/>
        <label>1</label>
    </ligand>
</feature>
<dbReference type="GO" id="GO:0030424">
    <property type="term" value="C:axon"/>
    <property type="evidence" value="ECO:0007669"/>
    <property type="project" value="TreeGrafter"/>
</dbReference>
<name>A0A3P9NQX7_POERE</name>
<dbReference type="Bgee" id="ENSPREG00000008121">
    <property type="expression patterns" value="Expressed in head"/>
</dbReference>
<feature type="transmembrane region" description="Helical" evidence="10">
    <location>
        <begin position="123"/>
        <end position="150"/>
    </location>
</feature>
<reference evidence="11" key="2">
    <citation type="submission" date="2025-08" db="UniProtKB">
        <authorList>
            <consortium name="Ensembl"/>
        </authorList>
    </citation>
    <scope>IDENTIFICATION</scope>
    <source>
        <strain evidence="11">Guanapo</strain>
    </source>
</reference>
<dbReference type="GO" id="GO:0009986">
    <property type="term" value="C:cell surface"/>
    <property type="evidence" value="ECO:0007669"/>
    <property type="project" value="TreeGrafter"/>
</dbReference>
<dbReference type="SUPFAM" id="SSF161070">
    <property type="entry name" value="SNF-like"/>
    <property type="match status" value="1"/>
</dbReference>
<keyword evidence="8" id="KW-0769">Symport</keyword>
<feature type="transmembrane region" description="Helical" evidence="10">
    <location>
        <begin position="496"/>
        <end position="515"/>
    </location>
</feature>
<dbReference type="PRINTS" id="PR00176">
    <property type="entry name" value="NANEUSMPORT"/>
</dbReference>
<dbReference type="KEGG" id="pret:103467587"/>
<feature type="binding site" evidence="6">
    <location>
        <position position="293"/>
    </location>
    <ligand>
        <name>Na(+)</name>
        <dbReference type="ChEBI" id="CHEBI:29101"/>
        <label>1</label>
    </ligand>
</feature>
<keyword evidence="12" id="KW-1185">Reference proteome</keyword>
<keyword evidence="7" id="KW-1015">Disulfide bond</keyword>
<keyword evidence="5 10" id="KW-0472">Membrane</keyword>
<feature type="transmembrane region" description="Helical" evidence="10">
    <location>
        <begin position="378"/>
        <end position="399"/>
    </location>
</feature>
<feature type="transmembrane region" description="Helical" evidence="10">
    <location>
        <begin position="239"/>
        <end position="262"/>
    </location>
</feature>
<feature type="compositionally biased region" description="Pro residues" evidence="9">
    <location>
        <begin position="631"/>
        <end position="640"/>
    </location>
</feature>
<dbReference type="PROSITE" id="PS00610">
    <property type="entry name" value="NA_NEUROTRAN_SYMP_1"/>
    <property type="match status" value="1"/>
</dbReference>
<dbReference type="GO" id="GO:0046872">
    <property type="term" value="F:metal ion binding"/>
    <property type="evidence" value="ECO:0007669"/>
    <property type="project" value="UniProtKB-KW"/>
</dbReference>
<protein>
    <recommendedName>
        <fullName evidence="8">Transporter</fullName>
    </recommendedName>
</protein>
<feature type="transmembrane region" description="Helical" evidence="10">
    <location>
        <begin position="420"/>
        <end position="445"/>
    </location>
</feature>
<keyword evidence="6" id="KW-0479">Metal-binding</keyword>
<dbReference type="GeneTree" id="ENSGT00940000156027"/>
<keyword evidence="2 8" id="KW-0813">Transport</keyword>
<feature type="compositionally biased region" description="Low complexity" evidence="9">
    <location>
        <begin position="688"/>
        <end position="710"/>
    </location>
</feature>
<sequence>MATNGTKADGQVTELNEVAANNDKPKSLDVKTEKKQKDVPDRETWGGKFDFLLSCVGYAIGLGNVWRFPYLCGKNGGGAFLIPYFLTLIFAGVPLFLLECSLGQYTSIGGLGVWKLAPMFKGVGLAAAVLSFWLNIYYIVIISWAIYYLYNSFTTDLPWSSCHNIWNTEKCYTNYSIPDTTNLTSAVVEFWERNVHQMTDGLEKPGQLRVPLAVTLAIAWVLVYFCIWKGVSWTGKVVYFSATYPYFMLFILFIRGVTLPGAREGILFYITPDFEKLKESEVWLDAATQIFFSYGLGLGSLIALGSYNTFNNNVYRDSVIVCCINSCTSMFAGFVIFSIVGFMAHVTKKDIADVAASGPGLAFLAYPEAVTQLPVSPLWAILFFSMLLMLGIDSQFCTVEGFITALVDEFPRALRGRREIFIAVVCLVSYVIGLSNITQGGIYVFKLFDYYSASGMCLLFLVFFECISISWCYGVNKFYDNIEEMIGYKPCIWWKLCWVVFTPLIVAGVFLFSAVQMVPLTMGDYVFPGWGQGVGWLMALSSMVLIPGYMVYMYLGLKGTYKERLRIMFQPPKVVRKCQENGPEQQVETNTANLSSPANPTNPASATNPAPANPASPTSTAPVNSTSPVTPATPAPPPTNPASASSPVNPTTTPAATITTTVTTTSPVNPTVKTVSPTSPAPNPTSPTEPVNLPNPTSPPSNLTNAEANV</sequence>
<feature type="binding site" evidence="6">
    <location>
        <position position="390"/>
    </location>
    <ligand>
        <name>Na(+)</name>
        <dbReference type="ChEBI" id="CHEBI:29101"/>
        <label>1</label>
    </ligand>
</feature>
<feature type="compositionally biased region" description="Polar residues" evidence="9">
    <location>
        <begin position="582"/>
        <end position="591"/>
    </location>
</feature>
<feature type="transmembrane region" description="Helical" evidence="10">
    <location>
        <begin position="208"/>
        <end position="227"/>
    </location>
</feature>
<feature type="binding site" evidence="6">
    <location>
        <position position="393"/>
    </location>
    <ligand>
        <name>Na(+)</name>
        <dbReference type="ChEBI" id="CHEBI:29101"/>
        <label>1</label>
    </ligand>
</feature>
<evidence type="ECO:0000256" key="5">
    <source>
        <dbReference type="ARBA" id="ARBA00023136"/>
    </source>
</evidence>
<feature type="binding site" evidence="6">
    <location>
        <position position="325"/>
    </location>
    <ligand>
        <name>Na(+)</name>
        <dbReference type="ChEBI" id="CHEBI:29101"/>
        <label>1</label>
    </ligand>
</feature>
<evidence type="ECO:0000256" key="9">
    <source>
        <dbReference type="SAM" id="MobiDB-lite"/>
    </source>
</evidence>
<keyword evidence="4 10" id="KW-1133">Transmembrane helix</keyword>
<feature type="transmembrane region" description="Helical" evidence="10">
    <location>
        <begin position="319"/>
        <end position="344"/>
    </location>
</feature>
<feature type="region of interest" description="Disordered" evidence="9">
    <location>
        <begin position="578"/>
        <end position="710"/>
    </location>
</feature>
<reference evidence="12" key="1">
    <citation type="submission" date="2013-11" db="EMBL/GenBank/DDBJ databases">
        <title>The genomic landscape of the Guanapo guppy.</title>
        <authorList>
            <person name="Kuenstner A."/>
            <person name="Dreyer C."/>
        </authorList>
    </citation>
    <scope>NUCLEOTIDE SEQUENCE</scope>
    <source>
        <strain evidence="12">Guanapo</strain>
    </source>
</reference>
<dbReference type="GO" id="GO:0005886">
    <property type="term" value="C:plasma membrane"/>
    <property type="evidence" value="ECO:0007669"/>
    <property type="project" value="InterPro"/>
</dbReference>
<evidence type="ECO:0000256" key="8">
    <source>
        <dbReference type="RuleBase" id="RU003732"/>
    </source>
</evidence>
<dbReference type="PRINTS" id="PR01195">
    <property type="entry name" value="GAT1TRNSPORT"/>
</dbReference>
<comment type="subcellular location">
    <subcellularLocation>
        <location evidence="1">Membrane</location>
        <topology evidence="1">Multi-pass membrane protein</topology>
    </subcellularLocation>
</comment>
<feature type="transmembrane region" description="Helical" evidence="10">
    <location>
        <begin position="81"/>
        <end position="102"/>
    </location>
</feature>
<evidence type="ECO:0000313" key="12">
    <source>
        <dbReference type="Proteomes" id="UP000242638"/>
    </source>
</evidence>
<dbReference type="GO" id="GO:0006836">
    <property type="term" value="P:neurotransmitter transport"/>
    <property type="evidence" value="ECO:0007669"/>
    <property type="project" value="InterPro"/>
</dbReference>
<dbReference type="RefSeq" id="XP_008412334.1">
    <property type="nucleotide sequence ID" value="XM_008414112.2"/>
</dbReference>
<dbReference type="Ensembl" id="ENSPRET00000012097.1">
    <property type="protein sequence ID" value="ENSPREP00000011964.1"/>
    <property type="gene ID" value="ENSPREG00000008121.1"/>
</dbReference>
<dbReference type="Proteomes" id="UP000242638">
    <property type="component" value="Unassembled WGS sequence"/>
</dbReference>
<evidence type="ECO:0000256" key="3">
    <source>
        <dbReference type="ARBA" id="ARBA00022692"/>
    </source>
</evidence>
<organism evidence="11 12">
    <name type="scientific">Poecilia reticulata</name>
    <name type="common">Guppy</name>
    <name type="synonym">Acanthophacelus reticulatus</name>
    <dbReference type="NCBI Taxonomy" id="8081"/>
    <lineage>
        <taxon>Eukaryota</taxon>
        <taxon>Metazoa</taxon>
        <taxon>Chordata</taxon>
        <taxon>Craniata</taxon>
        <taxon>Vertebrata</taxon>
        <taxon>Euteleostomi</taxon>
        <taxon>Actinopterygii</taxon>
        <taxon>Neopterygii</taxon>
        <taxon>Teleostei</taxon>
        <taxon>Neoteleostei</taxon>
        <taxon>Acanthomorphata</taxon>
        <taxon>Ovalentaria</taxon>
        <taxon>Atherinomorphae</taxon>
        <taxon>Cyprinodontiformes</taxon>
        <taxon>Poeciliidae</taxon>
        <taxon>Poeciliinae</taxon>
        <taxon>Poecilia</taxon>
    </lineage>
</organism>
<feature type="binding site" evidence="6">
    <location>
        <position position="394"/>
    </location>
    <ligand>
        <name>Na(+)</name>
        <dbReference type="ChEBI" id="CHEBI:29101"/>
        <label>1</label>
    </ligand>
</feature>
<feature type="compositionally biased region" description="Low complexity" evidence="9">
    <location>
        <begin position="641"/>
        <end position="678"/>
    </location>
</feature>
<dbReference type="Pfam" id="PF00209">
    <property type="entry name" value="SNF"/>
    <property type="match status" value="1"/>
</dbReference>
<evidence type="ECO:0000256" key="4">
    <source>
        <dbReference type="ARBA" id="ARBA00022989"/>
    </source>
</evidence>
<feature type="transmembrane region" description="Helical" evidence="10">
    <location>
        <begin position="282"/>
        <end position="307"/>
    </location>
</feature>
<keyword evidence="6" id="KW-0915">Sodium</keyword>
<dbReference type="GeneID" id="103467587"/>
<accession>A0A3P9NQX7</accession>
<dbReference type="PANTHER" id="PTHR11616:SF138">
    <property type="entry name" value="SODIUM- AND CHLORIDE-DEPENDENT GABA TRANSPORTER 1"/>
    <property type="match status" value="1"/>
</dbReference>
<dbReference type="NCBIfam" id="NF037979">
    <property type="entry name" value="Na_transp"/>
    <property type="match status" value="1"/>
</dbReference>
<dbReference type="OMA" id="FNNINHR"/>
<evidence type="ECO:0000256" key="6">
    <source>
        <dbReference type="PIRSR" id="PIRSR600175-1"/>
    </source>
</evidence>
<dbReference type="InterPro" id="IPR002980">
    <property type="entry name" value="Na/ntran_symport_GABA_GAT1"/>
</dbReference>
<dbReference type="PROSITE" id="PS50267">
    <property type="entry name" value="NA_NEUROTRAN_SYMP_3"/>
    <property type="match status" value="1"/>
</dbReference>
<feature type="compositionally biased region" description="Low complexity" evidence="9">
    <location>
        <begin position="592"/>
        <end position="630"/>
    </location>
</feature>
<keyword evidence="3 8" id="KW-0812">Transmembrane</keyword>
<dbReference type="PROSITE" id="PS00754">
    <property type="entry name" value="NA_NEUROTRAN_SYMP_2"/>
    <property type="match status" value="1"/>
</dbReference>
<feature type="transmembrane region" description="Helical" evidence="10">
    <location>
        <begin position="451"/>
        <end position="475"/>
    </location>
</feature>
<dbReference type="PANTHER" id="PTHR11616">
    <property type="entry name" value="SODIUM/CHLORIDE DEPENDENT TRANSPORTER"/>
    <property type="match status" value="1"/>
</dbReference>
<feature type="binding site" evidence="6">
    <location>
        <position position="64"/>
    </location>
    <ligand>
        <name>Na(+)</name>
        <dbReference type="ChEBI" id="CHEBI:29101"/>
        <label>1</label>
    </ligand>
</feature>
<dbReference type="InterPro" id="IPR037272">
    <property type="entry name" value="SNS_sf"/>
</dbReference>
<dbReference type="AlphaFoldDB" id="A0A3P9NQX7"/>
<evidence type="ECO:0000256" key="2">
    <source>
        <dbReference type="ARBA" id="ARBA00022448"/>
    </source>
</evidence>
<dbReference type="InterPro" id="IPR000175">
    <property type="entry name" value="Na/ntran_symport"/>
</dbReference>
<feature type="transmembrane region" description="Helical" evidence="10">
    <location>
        <begin position="535"/>
        <end position="557"/>
    </location>
</feature>
<feature type="transmembrane region" description="Helical" evidence="10">
    <location>
        <begin position="51"/>
        <end position="69"/>
    </location>
</feature>
<dbReference type="OrthoDB" id="6581954at2759"/>
<reference evidence="11" key="3">
    <citation type="submission" date="2025-09" db="UniProtKB">
        <authorList>
            <consortium name="Ensembl"/>
        </authorList>
    </citation>
    <scope>IDENTIFICATION</scope>
    <source>
        <strain evidence="11">Guanapo</strain>
    </source>
</reference>
<dbReference type="RefSeq" id="XP_008412335.1">
    <property type="nucleotide sequence ID" value="XM_008414113.2"/>
</dbReference>